<dbReference type="AlphaFoldDB" id="A0A1N7NZR0"/>
<evidence type="ECO:0000313" key="1">
    <source>
        <dbReference type="EMBL" id="SIT03820.1"/>
    </source>
</evidence>
<reference evidence="2" key="1">
    <citation type="submission" date="2017-01" db="EMBL/GenBank/DDBJ databases">
        <authorList>
            <person name="Varghese N."/>
            <person name="Submissions S."/>
        </authorList>
    </citation>
    <scope>NUCLEOTIDE SEQUENCE [LARGE SCALE GENOMIC DNA]</scope>
    <source>
        <strain evidence="2">DSM 29430</strain>
    </source>
</reference>
<gene>
    <name evidence="1" type="ORF">SAMN05421759_11176</name>
</gene>
<dbReference type="EMBL" id="FTOQ01000011">
    <property type="protein sequence ID" value="SIT03820.1"/>
    <property type="molecule type" value="Genomic_DNA"/>
</dbReference>
<sequence length="235" mass="25715">MSFPLSVPRRRLGKPRRSGLVFLERTCPPGERRRMSPLRKDRFPGRAPRPKRVIAAAGLLASRVVTLRGPSRTSASSGMCRARSPLTVAGAAVDSHHVPYSPGSRPDRGLFGVEALLREIKSRSRGPAKRSCCGAAHGIARAARLAGGALRSRNGIVWVLAISGCRGLPVAGLNHRGFLWERPRARWIRLRYSGLRGRCGGRFRGRSEIFLEFMGNGSRPSLLPYFVITCAVQTI</sequence>
<keyword evidence="2" id="KW-1185">Reference proteome</keyword>
<organism evidence="1 2">
    <name type="scientific">Roseivivax lentus</name>
    <dbReference type="NCBI Taxonomy" id="633194"/>
    <lineage>
        <taxon>Bacteria</taxon>
        <taxon>Pseudomonadati</taxon>
        <taxon>Pseudomonadota</taxon>
        <taxon>Alphaproteobacteria</taxon>
        <taxon>Rhodobacterales</taxon>
        <taxon>Roseobacteraceae</taxon>
        <taxon>Roseivivax</taxon>
    </lineage>
</organism>
<accession>A0A1N7NZR0</accession>
<protein>
    <submittedName>
        <fullName evidence="1">Uncharacterized protein</fullName>
    </submittedName>
</protein>
<name>A0A1N7NZR0_9RHOB</name>
<dbReference type="STRING" id="633194.SAMN05421759_11176"/>
<proteinExistence type="predicted"/>
<evidence type="ECO:0000313" key="2">
    <source>
        <dbReference type="Proteomes" id="UP000186684"/>
    </source>
</evidence>
<dbReference type="Proteomes" id="UP000186684">
    <property type="component" value="Unassembled WGS sequence"/>
</dbReference>